<dbReference type="AlphaFoldDB" id="A0A4S8L0J5"/>
<keyword evidence="3" id="KW-1185">Reference proteome</keyword>
<dbReference type="EMBL" id="ML179809">
    <property type="protein sequence ID" value="THU81438.1"/>
    <property type="molecule type" value="Genomic_DNA"/>
</dbReference>
<dbReference type="OrthoDB" id="3061422at2759"/>
<feature type="region of interest" description="Disordered" evidence="1">
    <location>
        <begin position="113"/>
        <end position="164"/>
    </location>
</feature>
<dbReference type="Proteomes" id="UP000297245">
    <property type="component" value="Unassembled WGS sequence"/>
</dbReference>
<evidence type="ECO:0000256" key="1">
    <source>
        <dbReference type="SAM" id="MobiDB-lite"/>
    </source>
</evidence>
<proteinExistence type="predicted"/>
<feature type="compositionally biased region" description="Polar residues" evidence="1">
    <location>
        <begin position="1"/>
        <end position="12"/>
    </location>
</feature>
<reference evidence="2 3" key="1">
    <citation type="journal article" date="2019" name="Nat. Ecol. Evol.">
        <title>Megaphylogeny resolves global patterns of mushroom evolution.</title>
        <authorList>
            <person name="Varga T."/>
            <person name="Krizsan K."/>
            <person name="Foldi C."/>
            <person name="Dima B."/>
            <person name="Sanchez-Garcia M."/>
            <person name="Sanchez-Ramirez S."/>
            <person name="Szollosi G.J."/>
            <person name="Szarkandi J.G."/>
            <person name="Papp V."/>
            <person name="Albert L."/>
            <person name="Andreopoulos W."/>
            <person name="Angelini C."/>
            <person name="Antonin V."/>
            <person name="Barry K.W."/>
            <person name="Bougher N.L."/>
            <person name="Buchanan P."/>
            <person name="Buyck B."/>
            <person name="Bense V."/>
            <person name="Catcheside P."/>
            <person name="Chovatia M."/>
            <person name="Cooper J."/>
            <person name="Damon W."/>
            <person name="Desjardin D."/>
            <person name="Finy P."/>
            <person name="Geml J."/>
            <person name="Haridas S."/>
            <person name="Hughes K."/>
            <person name="Justo A."/>
            <person name="Karasinski D."/>
            <person name="Kautmanova I."/>
            <person name="Kiss B."/>
            <person name="Kocsube S."/>
            <person name="Kotiranta H."/>
            <person name="LaButti K.M."/>
            <person name="Lechner B.E."/>
            <person name="Liimatainen K."/>
            <person name="Lipzen A."/>
            <person name="Lukacs Z."/>
            <person name="Mihaltcheva S."/>
            <person name="Morgado L.N."/>
            <person name="Niskanen T."/>
            <person name="Noordeloos M.E."/>
            <person name="Ohm R.A."/>
            <person name="Ortiz-Santana B."/>
            <person name="Ovrebo C."/>
            <person name="Racz N."/>
            <person name="Riley R."/>
            <person name="Savchenko A."/>
            <person name="Shiryaev A."/>
            <person name="Soop K."/>
            <person name="Spirin V."/>
            <person name="Szebenyi C."/>
            <person name="Tomsovsky M."/>
            <person name="Tulloss R.E."/>
            <person name="Uehling J."/>
            <person name="Grigoriev I.V."/>
            <person name="Vagvolgyi C."/>
            <person name="Papp T."/>
            <person name="Martin F.M."/>
            <person name="Miettinen O."/>
            <person name="Hibbett D.S."/>
            <person name="Nagy L.G."/>
        </authorList>
    </citation>
    <scope>NUCLEOTIDE SEQUENCE [LARGE SCALE GENOMIC DNA]</scope>
    <source>
        <strain evidence="2 3">CBS 962.96</strain>
    </source>
</reference>
<protein>
    <submittedName>
        <fullName evidence="2">Uncharacterized protein</fullName>
    </submittedName>
</protein>
<accession>A0A4S8L0J5</accession>
<feature type="compositionally biased region" description="Basic residues" evidence="1">
    <location>
        <begin position="143"/>
        <end position="156"/>
    </location>
</feature>
<name>A0A4S8L0J5_DENBC</name>
<feature type="compositionally biased region" description="Acidic residues" evidence="1">
    <location>
        <begin position="14"/>
        <end position="29"/>
    </location>
</feature>
<evidence type="ECO:0000313" key="3">
    <source>
        <dbReference type="Proteomes" id="UP000297245"/>
    </source>
</evidence>
<evidence type="ECO:0000313" key="2">
    <source>
        <dbReference type="EMBL" id="THU81438.1"/>
    </source>
</evidence>
<feature type="compositionally biased region" description="Low complexity" evidence="1">
    <location>
        <begin position="401"/>
        <end position="419"/>
    </location>
</feature>
<organism evidence="2 3">
    <name type="scientific">Dendrothele bispora (strain CBS 962.96)</name>
    <dbReference type="NCBI Taxonomy" id="1314807"/>
    <lineage>
        <taxon>Eukaryota</taxon>
        <taxon>Fungi</taxon>
        <taxon>Dikarya</taxon>
        <taxon>Basidiomycota</taxon>
        <taxon>Agaricomycotina</taxon>
        <taxon>Agaricomycetes</taxon>
        <taxon>Agaricomycetidae</taxon>
        <taxon>Agaricales</taxon>
        <taxon>Agaricales incertae sedis</taxon>
        <taxon>Dendrothele</taxon>
    </lineage>
</organism>
<feature type="region of interest" description="Disordered" evidence="1">
    <location>
        <begin position="1"/>
        <end position="39"/>
    </location>
</feature>
<feature type="region of interest" description="Disordered" evidence="1">
    <location>
        <begin position="398"/>
        <end position="420"/>
    </location>
</feature>
<sequence>MHSMDGGNSQFDQDFLEDEMDEILADPEANDTAKTGHPSDMQLEIDNEQQEEEFLEDQDRHFGLTQSMVNEAVANGMGPLLNKWRCTAPKVVAANEKKRKIAAYQRDYRARKKAERQGVMTEAMDANYTNKEDDSDEDSPIRPTKKRKASVSKRKSKSPEETPVKTLITYIQIRKPTRAPSSSRSKQTAVSEFTSRGPFEFKTSDSYQTFLEHLADTLPCIIAQIPQNSIVFRPDKPTNSREKPLGSEVAYRAMLRDFIHRTEKQGLSMTITMDPPAKPVEEPAFWDTGEVNKQPNFDFTSLETTNIGDSVVSQKMSFDAKNAPIMEDLRKQYGIGTHVLYPDRRVYTDQNGTSWELNDLRLSVWASHINRNTPGVDVTKPPAANCFDYSQRLKPPKQVLSTSIPTPTSTIPTSAPTAADPVAAHPAMSANDTSRDRLIDVMIVSLLQQAVNATAHTSNTASSNQLTAAASTSVPNSAPSSPCRPIHVTLDKFCSQYHLSDKDKERLEELEYTPGNRSIDKLCSAEWKDVGFKTLSWNKVLEAHYRFLKDVKSGVWDTYM</sequence>
<gene>
    <name evidence="2" type="ORF">K435DRAFT_873343</name>
</gene>